<feature type="non-terminal residue" evidence="2">
    <location>
        <position position="66"/>
    </location>
</feature>
<keyword evidence="3" id="KW-1185">Reference proteome</keyword>
<dbReference type="Proteomes" id="UP001189429">
    <property type="component" value="Unassembled WGS sequence"/>
</dbReference>
<protein>
    <submittedName>
        <fullName evidence="2">Uncharacterized protein</fullName>
    </submittedName>
</protein>
<sequence>LHQHRLGQPAKPARGPVRGRWLRRPAAEDLVHIAGAERREPRGGRGPAGGGRRAPARHGGRADGPR</sequence>
<accession>A0ABN9WHX3</accession>
<dbReference type="EMBL" id="CAUYUJ010018754">
    <property type="protein sequence ID" value="CAK0886078.1"/>
    <property type="molecule type" value="Genomic_DNA"/>
</dbReference>
<evidence type="ECO:0000256" key="1">
    <source>
        <dbReference type="SAM" id="MobiDB-lite"/>
    </source>
</evidence>
<evidence type="ECO:0000313" key="2">
    <source>
        <dbReference type="EMBL" id="CAK0886078.1"/>
    </source>
</evidence>
<organism evidence="2 3">
    <name type="scientific">Prorocentrum cordatum</name>
    <dbReference type="NCBI Taxonomy" id="2364126"/>
    <lineage>
        <taxon>Eukaryota</taxon>
        <taxon>Sar</taxon>
        <taxon>Alveolata</taxon>
        <taxon>Dinophyceae</taxon>
        <taxon>Prorocentrales</taxon>
        <taxon>Prorocentraceae</taxon>
        <taxon>Prorocentrum</taxon>
    </lineage>
</organism>
<comment type="caution">
    <text evidence="2">The sequence shown here is derived from an EMBL/GenBank/DDBJ whole genome shotgun (WGS) entry which is preliminary data.</text>
</comment>
<feature type="non-terminal residue" evidence="2">
    <location>
        <position position="1"/>
    </location>
</feature>
<gene>
    <name evidence="2" type="ORF">PCOR1329_LOCUS67514</name>
</gene>
<feature type="region of interest" description="Disordered" evidence="1">
    <location>
        <begin position="1"/>
        <end position="66"/>
    </location>
</feature>
<proteinExistence type="predicted"/>
<reference evidence="2" key="1">
    <citation type="submission" date="2023-10" db="EMBL/GenBank/DDBJ databases">
        <authorList>
            <person name="Chen Y."/>
            <person name="Shah S."/>
            <person name="Dougan E. K."/>
            <person name="Thang M."/>
            <person name="Chan C."/>
        </authorList>
    </citation>
    <scope>NUCLEOTIDE SEQUENCE [LARGE SCALE GENOMIC DNA]</scope>
</reference>
<evidence type="ECO:0000313" key="3">
    <source>
        <dbReference type="Proteomes" id="UP001189429"/>
    </source>
</evidence>
<feature type="compositionally biased region" description="Basic and acidic residues" evidence="1">
    <location>
        <begin position="25"/>
        <end position="43"/>
    </location>
</feature>
<name>A0ABN9WHX3_9DINO</name>